<accession>A0A4Y6PZB2</accession>
<evidence type="ECO:0000313" key="5">
    <source>
        <dbReference type="Proteomes" id="UP000315995"/>
    </source>
</evidence>
<feature type="domain" description="CBS" evidence="3">
    <location>
        <begin position="104"/>
        <end position="160"/>
    </location>
</feature>
<dbReference type="PANTHER" id="PTHR43080">
    <property type="entry name" value="CBS DOMAIN-CONTAINING PROTEIN CBSX3, MITOCHONDRIAL"/>
    <property type="match status" value="1"/>
</dbReference>
<dbReference type="Pfam" id="PF00571">
    <property type="entry name" value="CBS"/>
    <property type="match status" value="2"/>
</dbReference>
<dbReference type="SMART" id="SM00116">
    <property type="entry name" value="CBS"/>
    <property type="match status" value="2"/>
</dbReference>
<dbReference type="PROSITE" id="PS51371">
    <property type="entry name" value="CBS"/>
    <property type="match status" value="2"/>
</dbReference>
<dbReference type="PANTHER" id="PTHR43080:SF2">
    <property type="entry name" value="CBS DOMAIN-CONTAINING PROTEIN"/>
    <property type="match status" value="1"/>
</dbReference>
<dbReference type="InterPro" id="IPR000644">
    <property type="entry name" value="CBS_dom"/>
</dbReference>
<dbReference type="Gene3D" id="3.10.580.10">
    <property type="entry name" value="CBS-domain"/>
    <property type="match status" value="1"/>
</dbReference>
<sequence length="177" mass="19935">MNTDRLVTMLRDDAHIGHRSPSRNRERAGAHMSVGKVCIREVVFANPDETAQDAAERMRTERVGTLVVIDGEQHPVGMLTDRDLATRVVAAGRAPERTFVDEIMTSNPETVREATPIERALDHMKSRRVRRVIVVDDQDKLVGLLALDDVLDLLAEEFSTIGELLSRQEPRTHRPRP</sequence>
<keyword evidence="5" id="KW-1185">Reference proteome</keyword>
<proteinExistence type="predicted"/>
<dbReference type="AlphaFoldDB" id="A0A4Y6PZB2"/>
<dbReference type="SUPFAM" id="SSF54631">
    <property type="entry name" value="CBS-domain pair"/>
    <property type="match status" value="1"/>
</dbReference>
<gene>
    <name evidence="4" type="ORF">FIV42_23515</name>
</gene>
<feature type="domain" description="CBS" evidence="3">
    <location>
        <begin position="38"/>
        <end position="96"/>
    </location>
</feature>
<evidence type="ECO:0000259" key="3">
    <source>
        <dbReference type="PROSITE" id="PS51371"/>
    </source>
</evidence>
<dbReference type="EMBL" id="CP041186">
    <property type="protein sequence ID" value="QDG53603.1"/>
    <property type="molecule type" value="Genomic_DNA"/>
</dbReference>
<evidence type="ECO:0000256" key="2">
    <source>
        <dbReference type="PROSITE-ProRule" id="PRU00703"/>
    </source>
</evidence>
<dbReference type="InterPro" id="IPR046342">
    <property type="entry name" value="CBS_dom_sf"/>
</dbReference>
<dbReference type="OrthoDB" id="9802114at2"/>
<accession>A0A5B8YAX7</accession>
<reference evidence="4 5" key="1">
    <citation type="submission" date="2019-06" db="EMBL/GenBank/DDBJ databases">
        <title>Persicimonas caeni gen. nov., sp. nov., a predatory bacterium isolated from solar saltern.</title>
        <authorList>
            <person name="Wang S."/>
        </authorList>
    </citation>
    <scope>NUCLEOTIDE SEQUENCE [LARGE SCALE GENOMIC DNA]</scope>
    <source>
        <strain evidence="4 5">YN101</strain>
    </source>
</reference>
<organism evidence="4 5">
    <name type="scientific">Persicimonas caeni</name>
    <dbReference type="NCBI Taxonomy" id="2292766"/>
    <lineage>
        <taxon>Bacteria</taxon>
        <taxon>Deltaproteobacteria</taxon>
        <taxon>Bradymonadales</taxon>
        <taxon>Bradymonadaceae</taxon>
        <taxon>Persicimonas</taxon>
    </lineage>
</organism>
<dbReference type="InterPro" id="IPR051257">
    <property type="entry name" value="Diverse_CBS-Domain"/>
</dbReference>
<dbReference type="Proteomes" id="UP000315995">
    <property type="component" value="Chromosome"/>
</dbReference>
<keyword evidence="1 2" id="KW-0129">CBS domain</keyword>
<name>A0A4Y6PZB2_PERCE</name>
<protein>
    <submittedName>
        <fullName evidence="4">CBS domain-containing protein</fullName>
    </submittedName>
</protein>
<evidence type="ECO:0000313" key="4">
    <source>
        <dbReference type="EMBL" id="QDG53603.1"/>
    </source>
</evidence>
<evidence type="ECO:0000256" key="1">
    <source>
        <dbReference type="ARBA" id="ARBA00023122"/>
    </source>
</evidence>